<feature type="domain" description="SH3" evidence="2">
    <location>
        <begin position="4"/>
        <end position="61"/>
    </location>
</feature>
<keyword evidence="4" id="KW-1185">Reference proteome</keyword>
<dbReference type="InterPro" id="IPR001452">
    <property type="entry name" value="SH3_domain"/>
</dbReference>
<evidence type="ECO:0000256" key="1">
    <source>
        <dbReference type="ARBA" id="ARBA00022443"/>
    </source>
</evidence>
<name>A0ABM8LN92_9BURK</name>
<dbReference type="RefSeq" id="WP_214517558.1">
    <property type="nucleotide sequence ID" value="NZ_CADILJ010000002.1"/>
</dbReference>
<gene>
    <name evidence="3" type="ORF">LMG7053_00375</name>
</gene>
<sequence>MSIKYIVTKPHRSEYPEPIQLKKGDALVIGERYEGSEGWEDWFFCTTPGQAGGWVPKQVIEQSTDGTGHALEDYSAQELDVDTNEILVGFRTLNGWAWCQRLASPEAGWVPLENLHAANV</sequence>
<dbReference type="InterPro" id="IPR014593">
    <property type="entry name" value="UCP034961_SH3_2"/>
</dbReference>
<dbReference type="EMBL" id="CADILJ010000002">
    <property type="protein sequence ID" value="CAB3939474.1"/>
    <property type="molecule type" value="Genomic_DNA"/>
</dbReference>
<dbReference type="PIRSF" id="PIRSF034961">
    <property type="entry name" value="UCP034961_SH3_2"/>
    <property type="match status" value="1"/>
</dbReference>
<reference evidence="3 4" key="1">
    <citation type="submission" date="2020-04" db="EMBL/GenBank/DDBJ databases">
        <authorList>
            <person name="De Canck E."/>
        </authorList>
    </citation>
    <scope>NUCLEOTIDE SEQUENCE [LARGE SCALE GENOMIC DNA]</scope>
    <source>
        <strain evidence="3 4">LMG 7053</strain>
    </source>
</reference>
<evidence type="ECO:0000313" key="4">
    <source>
        <dbReference type="Proteomes" id="UP000494161"/>
    </source>
</evidence>
<protein>
    <recommendedName>
        <fullName evidence="2">SH3 domain-containing protein</fullName>
    </recommendedName>
</protein>
<dbReference type="InterPro" id="IPR036028">
    <property type="entry name" value="SH3-like_dom_sf"/>
</dbReference>
<dbReference type="Gene3D" id="2.30.30.40">
    <property type="entry name" value="SH3 Domains"/>
    <property type="match status" value="1"/>
</dbReference>
<evidence type="ECO:0000313" key="3">
    <source>
        <dbReference type="EMBL" id="CAB3939474.1"/>
    </source>
</evidence>
<comment type="caution">
    <text evidence="3">The sequence shown here is derived from an EMBL/GenBank/DDBJ whole genome shotgun (WGS) entry which is preliminary data.</text>
</comment>
<organism evidence="3 4">
    <name type="scientific">Achromobacter ruhlandii</name>
    <dbReference type="NCBI Taxonomy" id="72557"/>
    <lineage>
        <taxon>Bacteria</taxon>
        <taxon>Pseudomonadati</taxon>
        <taxon>Pseudomonadota</taxon>
        <taxon>Betaproteobacteria</taxon>
        <taxon>Burkholderiales</taxon>
        <taxon>Alcaligenaceae</taxon>
        <taxon>Achromobacter</taxon>
    </lineage>
</organism>
<dbReference type="Proteomes" id="UP000494161">
    <property type="component" value="Unassembled WGS sequence"/>
</dbReference>
<dbReference type="SUPFAM" id="SSF50044">
    <property type="entry name" value="SH3-domain"/>
    <property type="match status" value="2"/>
</dbReference>
<accession>A0ABM8LN92</accession>
<keyword evidence="1" id="KW-0728">SH3 domain</keyword>
<dbReference type="Pfam" id="PF07653">
    <property type="entry name" value="SH3_2"/>
    <property type="match status" value="1"/>
</dbReference>
<proteinExistence type="predicted"/>
<evidence type="ECO:0000259" key="2">
    <source>
        <dbReference type="Pfam" id="PF07653"/>
    </source>
</evidence>